<accession>A0A7E4VQM5</accession>
<organism evidence="1 2">
    <name type="scientific">Panagrellus redivivus</name>
    <name type="common">Microworm</name>
    <dbReference type="NCBI Taxonomy" id="6233"/>
    <lineage>
        <taxon>Eukaryota</taxon>
        <taxon>Metazoa</taxon>
        <taxon>Ecdysozoa</taxon>
        <taxon>Nematoda</taxon>
        <taxon>Chromadorea</taxon>
        <taxon>Rhabditida</taxon>
        <taxon>Tylenchina</taxon>
        <taxon>Panagrolaimomorpha</taxon>
        <taxon>Panagrolaimoidea</taxon>
        <taxon>Panagrolaimidae</taxon>
        <taxon>Panagrellus</taxon>
    </lineage>
</organism>
<reference evidence="1" key="1">
    <citation type="journal article" date="2013" name="Genetics">
        <title>The draft genome and transcriptome of Panagrellus redivivus are shaped by the harsh demands of a free-living lifestyle.</title>
        <authorList>
            <person name="Srinivasan J."/>
            <person name="Dillman A.R."/>
            <person name="Macchietto M.G."/>
            <person name="Heikkinen L."/>
            <person name="Lakso M."/>
            <person name="Fracchia K.M."/>
            <person name="Antoshechkin I."/>
            <person name="Mortazavi A."/>
            <person name="Wong G."/>
            <person name="Sternberg P.W."/>
        </authorList>
    </citation>
    <scope>NUCLEOTIDE SEQUENCE [LARGE SCALE GENOMIC DNA]</scope>
    <source>
        <strain evidence="1">MT8872</strain>
    </source>
</reference>
<dbReference type="AlphaFoldDB" id="A0A7E4VQM5"/>
<name>A0A7E4VQM5_PANRE</name>
<sequence>MPLCGLYTLLLDRQLPRAFRVALAAEIRTRASRILPHVQLYQMKEVAFPTNYLMLIYNKNRDSFVNGKEIHSAVPKKR</sequence>
<protein>
    <submittedName>
        <fullName evidence="2">Secreted protein</fullName>
    </submittedName>
</protein>
<reference evidence="2" key="2">
    <citation type="submission" date="2020-10" db="UniProtKB">
        <authorList>
            <consortium name="WormBaseParasite"/>
        </authorList>
    </citation>
    <scope>IDENTIFICATION</scope>
</reference>
<evidence type="ECO:0000313" key="2">
    <source>
        <dbReference type="WBParaSite" id="Pan_g22982.t1"/>
    </source>
</evidence>
<dbReference type="WBParaSite" id="Pan_g22982.t1">
    <property type="protein sequence ID" value="Pan_g22982.t1"/>
    <property type="gene ID" value="Pan_g22982"/>
</dbReference>
<keyword evidence="1" id="KW-1185">Reference proteome</keyword>
<dbReference type="Proteomes" id="UP000492821">
    <property type="component" value="Unassembled WGS sequence"/>
</dbReference>
<proteinExistence type="predicted"/>
<evidence type="ECO:0000313" key="1">
    <source>
        <dbReference type="Proteomes" id="UP000492821"/>
    </source>
</evidence>